<organism evidence="2 3">
    <name type="scientific">Ornithinibacter aureus</name>
    <dbReference type="NCBI Taxonomy" id="622664"/>
    <lineage>
        <taxon>Bacteria</taxon>
        <taxon>Bacillati</taxon>
        <taxon>Actinomycetota</taxon>
        <taxon>Actinomycetes</taxon>
        <taxon>Micrococcales</taxon>
        <taxon>Intrasporangiaceae</taxon>
        <taxon>Ornithinibacter</taxon>
    </lineage>
</organism>
<reference evidence="3" key="1">
    <citation type="journal article" date="2019" name="Int. J. Syst. Evol. Microbiol.">
        <title>The Global Catalogue of Microorganisms (GCM) 10K type strain sequencing project: providing services to taxonomists for standard genome sequencing and annotation.</title>
        <authorList>
            <consortium name="The Broad Institute Genomics Platform"/>
            <consortium name="The Broad Institute Genome Sequencing Center for Infectious Disease"/>
            <person name="Wu L."/>
            <person name="Ma J."/>
        </authorList>
    </citation>
    <scope>NUCLEOTIDE SEQUENCE [LARGE SCALE GENOMIC DNA]</scope>
    <source>
        <strain evidence="3">JCM 17738</strain>
    </source>
</reference>
<comment type="caution">
    <text evidence="2">The sequence shown here is derived from an EMBL/GenBank/DDBJ whole genome shotgun (WGS) entry which is preliminary data.</text>
</comment>
<name>A0ABP8K991_9MICO</name>
<dbReference type="Pfam" id="PF00903">
    <property type="entry name" value="Glyoxalase"/>
    <property type="match status" value="1"/>
</dbReference>
<dbReference type="InterPro" id="IPR037523">
    <property type="entry name" value="VOC_core"/>
</dbReference>
<protein>
    <submittedName>
        <fullName evidence="2">VOC family protein</fullName>
    </submittedName>
</protein>
<dbReference type="SUPFAM" id="SSF54593">
    <property type="entry name" value="Glyoxalase/Bleomycin resistance protein/Dihydroxybiphenyl dioxygenase"/>
    <property type="match status" value="1"/>
</dbReference>
<dbReference type="EMBL" id="BAABFX010000045">
    <property type="protein sequence ID" value="GAA4402176.1"/>
    <property type="molecule type" value="Genomic_DNA"/>
</dbReference>
<evidence type="ECO:0000259" key="1">
    <source>
        <dbReference type="PROSITE" id="PS51819"/>
    </source>
</evidence>
<dbReference type="RefSeq" id="WP_159900807.1">
    <property type="nucleotide sequence ID" value="NZ_BAABFX010000045.1"/>
</dbReference>
<keyword evidence="3" id="KW-1185">Reference proteome</keyword>
<gene>
    <name evidence="2" type="ORF">GCM10023153_31120</name>
</gene>
<proteinExistence type="predicted"/>
<dbReference type="InterPro" id="IPR029068">
    <property type="entry name" value="Glyas_Bleomycin-R_OHBP_Dase"/>
</dbReference>
<feature type="domain" description="VOC" evidence="1">
    <location>
        <begin position="4"/>
        <end position="131"/>
    </location>
</feature>
<evidence type="ECO:0000313" key="2">
    <source>
        <dbReference type="EMBL" id="GAA4402176.1"/>
    </source>
</evidence>
<evidence type="ECO:0000313" key="3">
    <source>
        <dbReference type="Proteomes" id="UP001500390"/>
    </source>
</evidence>
<accession>A0ABP8K991</accession>
<dbReference type="Gene3D" id="3.10.180.10">
    <property type="entry name" value="2,3-Dihydroxybiphenyl 1,2-Dioxygenase, domain 1"/>
    <property type="match status" value="1"/>
</dbReference>
<dbReference type="PROSITE" id="PS51819">
    <property type="entry name" value="VOC"/>
    <property type="match status" value="1"/>
</dbReference>
<dbReference type="Proteomes" id="UP001500390">
    <property type="component" value="Unassembled WGS sequence"/>
</dbReference>
<dbReference type="InterPro" id="IPR004360">
    <property type="entry name" value="Glyas_Fos-R_dOase_dom"/>
</dbReference>
<sequence length="142" mass="14713">MTHLVVHFEIHASEPQVLIDFYGDLFGWSFSRFGDVPYWVIDTGEGAAGVDAPGHGINGGLTQREGPAPEPGAPINGCNIVVGVETGVDEVFARALALGASEASPLEDMEGVGRGGYLFDPDGNLFGLMSAVMSDGSNAMSG</sequence>